<evidence type="ECO:0000313" key="3">
    <source>
        <dbReference type="Proteomes" id="UP000775547"/>
    </source>
</evidence>
<evidence type="ECO:0008006" key="4">
    <source>
        <dbReference type="Google" id="ProtNLM"/>
    </source>
</evidence>
<proteinExistence type="predicted"/>
<accession>A0A9P7G7L6</accession>
<dbReference type="Gene3D" id="3.30.160.60">
    <property type="entry name" value="Classic Zinc Finger"/>
    <property type="match status" value="1"/>
</dbReference>
<feature type="compositionally biased region" description="Basic and acidic residues" evidence="1">
    <location>
        <begin position="346"/>
        <end position="367"/>
    </location>
</feature>
<gene>
    <name evidence="2" type="ORF">DXG03_003389</name>
</gene>
<protein>
    <recommendedName>
        <fullName evidence="4">C2H2-type domain-containing protein</fullName>
    </recommendedName>
</protein>
<dbReference type="Proteomes" id="UP000775547">
    <property type="component" value="Unassembled WGS sequence"/>
</dbReference>
<dbReference type="AlphaFoldDB" id="A0A9P7G7L6"/>
<feature type="region of interest" description="Disordered" evidence="1">
    <location>
        <begin position="344"/>
        <end position="367"/>
    </location>
</feature>
<dbReference type="EMBL" id="JABCKV010000205">
    <property type="protein sequence ID" value="KAG5642220.1"/>
    <property type="molecule type" value="Genomic_DNA"/>
</dbReference>
<dbReference type="OrthoDB" id="654211at2759"/>
<sequence length="367" mass="40834">MQFVFPPQALMEVESNSQPWRFEDENIPNPNSPIALKMPHASHSAVTQPLGDVSNDNMWLIDPILLTDAEKDALHLAQIGQQYTLPAPVQIAHHHDHHSGQFVALGQGYQLPNAGLEAHGPQTYFPALEAAKATLWQSPGARVHRARAPVLTPTPSPTPAAEASWPPTAPATLADLGLKHVPNAEVRDSTVGVKEGVFCAPKFTCLWAGCNESFDRKNHSTEANFQLTLRNHLDEHVKEGLKKRAGQRCTWDGIGQCPDKRSKLGDARAMRRHLKAHIQEWLSFCKCGKAFTRRDLVAKHIREQHGKVESLKMDFDGDEVEVEEAEEAEDRIWTRGNLKKVNLKGKANEGGRDGKRALRKVQTKEMN</sequence>
<evidence type="ECO:0000313" key="2">
    <source>
        <dbReference type="EMBL" id="KAG5642220.1"/>
    </source>
</evidence>
<evidence type="ECO:0000256" key="1">
    <source>
        <dbReference type="SAM" id="MobiDB-lite"/>
    </source>
</evidence>
<reference evidence="2" key="1">
    <citation type="submission" date="2020-07" db="EMBL/GenBank/DDBJ databases">
        <authorList>
            <person name="Nieuwenhuis M."/>
            <person name="Van De Peppel L.J.J."/>
        </authorList>
    </citation>
    <scope>NUCLEOTIDE SEQUENCE</scope>
    <source>
        <strain evidence="2">AP01</strain>
        <tissue evidence="2">Mycelium</tissue>
    </source>
</reference>
<keyword evidence="3" id="KW-1185">Reference proteome</keyword>
<comment type="caution">
    <text evidence="2">The sequence shown here is derived from an EMBL/GenBank/DDBJ whole genome shotgun (WGS) entry which is preliminary data.</text>
</comment>
<organism evidence="2 3">
    <name type="scientific">Asterophora parasitica</name>
    <dbReference type="NCBI Taxonomy" id="117018"/>
    <lineage>
        <taxon>Eukaryota</taxon>
        <taxon>Fungi</taxon>
        <taxon>Dikarya</taxon>
        <taxon>Basidiomycota</taxon>
        <taxon>Agaricomycotina</taxon>
        <taxon>Agaricomycetes</taxon>
        <taxon>Agaricomycetidae</taxon>
        <taxon>Agaricales</taxon>
        <taxon>Tricholomatineae</taxon>
        <taxon>Lyophyllaceae</taxon>
        <taxon>Asterophora</taxon>
    </lineage>
</organism>
<name>A0A9P7G7L6_9AGAR</name>
<reference evidence="2" key="2">
    <citation type="submission" date="2021-10" db="EMBL/GenBank/DDBJ databases">
        <title>Phylogenomics reveals ancestral predisposition of the termite-cultivated fungus Termitomyces towards a domesticated lifestyle.</title>
        <authorList>
            <person name="Auxier B."/>
            <person name="Grum-Grzhimaylo A."/>
            <person name="Cardenas M.E."/>
            <person name="Lodge J.D."/>
            <person name="Laessoe T."/>
            <person name="Pedersen O."/>
            <person name="Smith M.E."/>
            <person name="Kuyper T.W."/>
            <person name="Franco-Molano E.A."/>
            <person name="Baroni T.J."/>
            <person name="Aanen D.K."/>
        </authorList>
    </citation>
    <scope>NUCLEOTIDE SEQUENCE</scope>
    <source>
        <strain evidence="2">AP01</strain>
        <tissue evidence="2">Mycelium</tissue>
    </source>
</reference>